<reference evidence="2 3" key="1">
    <citation type="journal article" date="2020" name="G3 (Bethesda)">
        <title>Improved Reference Genome for Cyclotella cryptica CCMP332, a Model for Cell Wall Morphogenesis, Salinity Adaptation, and Lipid Production in Diatoms (Bacillariophyta).</title>
        <authorList>
            <person name="Roberts W.R."/>
            <person name="Downey K.M."/>
            <person name="Ruck E.C."/>
            <person name="Traller J.C."/>
            <person name="Alverson A.J."/>
        </authorList>
    </citation>
    <scope>NUCLEOTIDE SEQUENCE [LARGE SCALE GENOMIC DNA]</scope>
    <source>
        <strain evidence="2 3">CCMP332</strain>
    </source>
</reference>
<keyword evidence="3" id="KW-1185">Reference proteome</keyword>
<gene>
    <name evidence="2" type="ORF">HJC23_001297</name>
</gene>
<dbReference type="EMBL" id="JABMIG020000237">
    <property type="protein sequence ID" value="KAL3784413.1"/>
    <property type="molecule type" value="Genomic_DNA"/>
</dbReference>
<comment type="caution">
    <text evidence="2">The sequence shown here is derived from an EMBL/GenBank/DDBJ whole genome shotgun (WGS) entry which is preliminary data.</text>
</comment>
<dbReference type="Proteomes" id="UP001516023">
    <property type="component" value="Unassembled WGS sequence"/>
</dbReference>
<feature type="signal peptide" evidence="1">
    <location>
        <begin position="1"/>
        <end position="16"/>
    </location>
</feature>
<feature type="chain" id="PRO_5044838955" evidence="1">
    <location>
        <begin position="17"/>
        <end position="281"/>
    </location>
</feature>
<dbReference type="AlphaFoldDB" id="A0ABD3PAB3"/>
<evidence type="ECO:0000256" key="1">
    <source>
        <dbReference type="SAM" id="SignalP"/>
    </source>
</evidence>
<proteinExistence type="predicted"/>
<accession>A0ABD3PAB3</accession>
<sequence>MKSFISVFLLVSCVSAEVDNYFWSNSVTSEWGRTRSAKRNLRGPQLRVLSEMSNSMSMSLPGEIDFPGSMSMPKNSDDGFEQFEVEFGSSMSMSLPETSETEFEQFEEVDSISMSLLYLDNGDFEQFDVEFDYLSLSMSMYDMEQDEFEQFEGYSISMSSPYLDEDVFEQFQADFGSSVSLSMPEMAEQEFEHFESNFGSSLSMSLSNEPEALLEDTFFLMPLFDDRTDSVELETLPDPVMRQFSISMSIASEDLSKWTVEEDFEFLDMDEFSASMSFSMT</sequence>
<protein>
    <submittedName>
        <fullName evidence="2">Uncharacterized protein</fullName>
    </submittedName>
</protein>
<name>A0ABD3PAB3_9STRA</name>
<keyword evidence="1" id="KW-0732">Signal</keyword>
<organism evidence="2 3">
    <name type="scientific">Cyclotella cryptica</name>
    <dbReference type="NCBI Taxonomy" id="29204"/>
    <lineage>
        <taxon>Eukaryota</taxon>
        <taxon>Sar</taxon>
        <taxon>Stramenopiles</taxon>
        <taxon>Ochrophyta</taxon>
        <taxon>Bacillariophyta</taxon>
        <taxon>Coscinodiscophyceae</taxon>
        <taxon>Thalassiosirophycidae</taxon>
        <taxon>Stephanodiscales</taxon>
        <taxon>Stephanodiscaceae</taxon>
        <taxon>Cyclotella</taxon>
    </lineage>
</organism>
<evidence type="ECO:0000313" key="3">
    <source>
        <dbReference type="Proteomes" id="UP001516023"/>
    </source>
</evidence>
<evidence type="ECO:0000313" key="2">
    <source>
        <dbReference type="EMBL" id="KAL3784413.1"/>
    </source>
</evidence>